<reference evidence="3 4" key="1">
    <citation type="journal article" date="2019" name="Int. J. Syst. Evol. Microbiol.">
        <title>The Global Catalogue of Microorganisms (GCM) 10K type strain sequencing project: providing services to taxonomists for standard genome sequencing and annotation.</title>
        <authorList>
            <consortium name="The Broad Institute Genomics Platform"/>
            <consortium name="The Broad Institute Genome Sequencing Center for Infectious Disease"/>
            <person name="Wu L."/>
            <person name="Ma J."/>
        </authorList>
    </citation>
    <scope>NUCLEOTIDE SEQUENCE [LARGE SCALE GENOMIC DNA]</scope>
    <source>
        <strain evidence="3 4">CGMCC 1.3239</strain>
    </source>
</reference>
<feature type="region of interest" description="Disordered" evidence="1">
    <location>
        <begin position="360"/>
        <end position="386"/>
    </location>
</feature>
<evidence type="ECO:0000256" key="1">
    <source>
        <dbReference type="SAM" id="MobiDB-lite"/>
    </source>
</evidence>
<evidence type="ECO:0000313" key="3">
    <source>
        <dbReference type="EMBL" id="MFC6753288.1"/>
    </source>
</evidence>
<dbReference type="EMBL" id="JBHSWW010000080">
    <property type="protein sequence ID" value="MFC6753288.1"/>
    <property type="molecule type" value="Genomic_DNA"/>
</dbReference>
<keyword evidence="2" id="KW-0812">Transmembrane</keyword>
<dbReference type="AlphaFoldDB" id="A0ABD5SA39"/>
<dbReference type="RefSeq" id="WP_379780773.1">
    <property type="nucleotide sequence ID" value="NZ_JBHSWW010000080.1"/>
</dbReference>
<evidence type="ECO:0000256" key="2">
    <source>
        <dbReference type="SAM" id="Phobius"/>
    </source>
</evidence>
<keyword evidence="2" id="KW-1133">Transmembrane helix</keyword>
<keyword evidence="4" id="KW-1185">Reference proteome</keyword>
<feature type="compositionally biased region" description="Basic and acidic residues" evidence="1">
    <location>
        <begin position="362"/>
        <end position="386"/>
    </location>
</feature>
<dbReference type="InterPro" id="IPR045466">
    <property type="entry name" value="DUF6498"/>
</dbReference>
<protein>
    <submittedName>
        <fullName evidence="3">DUF6498-containing protein</fullName>
    </submittedName>
</protein>
<evidence type="ECO:0000313" key="4">
    <source>
        <dbReference type="Proteomes" id="UP001596442"/>
    </source>
</evidence>
<organism evidence="3 4">
    <name type="scientific">Halorubrum tibetense</name>
    <dbReference type="NCBI Taxonomy" id="175631"/>
    <lineage>
        <taxon>Archaea</taxon>
        <taxon>Methanobacteriati</taxon>
        <taxon>Methanobacteriota</taxon>
        <taxon>Stenosarchaea group</taxon>
        <taxon>Halobacteria</taxon>
        <taxon>Halobacteriales</taxon>
        <taxon>Haloferacaceae</taxon>
        <taxon>Halorubrum</taxon>
    </lineage>
</organism>
<feature type="transmembrane region" description="Helical" evidence="2">
    <location>
        <begin position="264"/>
        <end position="283"/>
    </location>
</feature>
<sequence>MVALPRSPNASRSAALAVGISNLFPLVGVLALGWDATALILLYWFELGVLTLFALLRGVFAGRPSELETDALILGALVDKRASVSVPLTGVRIHLSSVLVLSIIAPFLALLWVFTGPVLLALTGTEGPSPETVGTVLLATFGIAIAEAPIGEVADPATFGPIVLALAVLIKFGGDLAGLYHDRLAAFDESTSLAIGWAYEPPPDEPVRDRIPDPDTRCRPTTAGRLFGWPLAEAIRPGGWLLAALLLGVAAFVAVAGYRVSALVIGLFAVVAPLTVLIVDSALRYGAVEYRIASEGDRAVVAYDRLFGLALWRIEPWDETNLRVERDRIDRRVGTRSVVIELSDRTVRIPRVADPAPILAAFDRRADRPDRDGSDRRPDRDHEPTS</sequence>
<feature type="transmembrane region" description="Helical" evidence="2">
    <location>
        <begin position="14"/>
        <end position="34"/>
    </location>
</feature>
<dbReference type="Proteomes" id="UP001596442">
    <property type="component" value="Unassembled WGS sequence"/>
</dbReference>
<keyword evidence="2" id="KW-0472">Membrane</keyword>
<feature type="transmembrane region" description="Helical" evidence="2">
    <location>
        <begin position="132"/>
        <end position="151"/>
    </location>
</feature>
<feature type="transmembrane region" description="Helical" evidence="2">
    <location>
        <begin position="239"/>
        <end position="258"/>
    </location>
</feature>
<feature type="transmembrane region" description="Helical" evidence="2">
    <location>
        <begin position="157"/>
        <end position="174"/>
    </location>
</feature>
<comment type="caution">
    <text evidence="3">The sequence shown here is derived from an EMBL/GenBank/DDBJ whole genome shotgun (WGS) entry which is preliminary data.</text>
</comment>
<dbReference type="Pfam" id="PF20108">
    <property type="entry name" value="DUF6498"/>
    <property type="match status" value="1"/>
</dbReference>
<proteinExistence type="predicted"/>
<accession>A0ABD5SA39</accession>
<feature type="transmembrane region" description="Helical" evidence="2">
    <location>
        <begin position="41"/>
        <end position="60"/>
    </location>
</feature>
<gene>
    <name evidence="3" type="ORF">ACFQEU_07380</name>
</gene>
<feature type="transmembrane region" description="Helical" evidence="2">
    <location>
        <begin position="93"/>
        <end position="120"/>
    </location>
</feature>
<name>A0ABD5SA39_9EURY</name>